<feature type="compositionally biased region" description="Basic and acidic residues" evidence="1">
    <location>
        <begin position="9"/>
        <end position="20"/>
    </location>
</feature>
<keyword evidence="2" id="KW-1133">Transmembrane helix</keyword>
<gene>
    <name evidence="3" type="ORF">BBBOND_0310860</name>
</gene>
<dbReference type="EMBL" id="LK391709">
    <property type="protein sequence ID" value="CDR97183.1"/>
    <property type="molecule type" value="Genomic_DNA"/>
</dbReference>
<evidence type="ECO:0000313" key="3">
    <source>
        <dbReference type="EMBL" id="CDR97183.1"/>
    </source>
</evidence>
<keyword evidence="2" id="KW-0812">Transmembrane</keyword>
<keyword evidence="4" id="KW-1185">Reference proteome</keyword>
<reference evidence="4" key="1">
    <citation type="journal article" date="2014" name="Nucleic Acids Res.">
        <title>The evolutionary dynamics of variant antigen genes in Babesia reveal a history of genomic innovation underlying host-parasite interaction.</title>
        <authorList>
            <person name="Jackson A.P."/>
            <person name="Otto T.D."/>
            <person name="Darby A."/>
            <person name="Ramaprasad A."/>
            <person name="Xia D."/>
            <person name="Echaide I.E."/>
            <person name="Farber M."/>
            <person name="Gahlot S."/>
            <person name="Gamble J."/>
            <person name="Gupta D."/>
            <person name="Gupta Y."/>
            <person name="Jackson L."/>
            <person name="Malandrin L."/>
            <person name="Malas T.B."/>
            <person name="Moussa E."/>
            <person name="Nair M."/>
            <person name="Reid A.J."/>
            <person name="Sanders M."/>
            <person name="Sharma J."/>
            <person name="Tracey A."/>
            <person name="Quail M.A."/>
            <person name="Weir W."/>
            <person name="Wastling J.M."/>
            <person name="Hall N."/>
            <person name="Willadsen P."/>
            <person name="Lingelbach K."/>
            <person name="Shiels B."/>
            <person name="Tait A."/>
            <person name="Berriman M."/>
            <person name="Allred D.R."/>
            <person name="Pain A."/>
        </authorList>
    </citation>
    <scope>NUCLEOTIDE SEQUENCE [LARGE SCALE GENOMIC DNA]</scope>
    <source>
        <strain evidence="4">Bond</strain>
    </source>
</reference>
<dbReference type="GeneID" id="24565724"/>
<dbReference type="RefSeq" id="XP_012769369.1">
    <property type="nucleotide sequence ID" value="XM_012913915.1"/>
</dbReference>
<protein>
    <submittedName>
        <fullName evidence="3">Uncharacterized protein</fullName>
    </submittedName>
</protein>
<feature type="region of interest" description="Disordered" evidence="1">
    <location>
        <begin position="1"/>
        <end position="21"/>
    </location>
</feature>
<dbReference type="Proteomes" id="UP000033188">
    <property type="component" value="Chromosome 3"/>
</dbReference>
<evidence type="ECO:0000256" key="1">
    <source>
        <dbReference type="SAM" id="MobiDB-lite"/>
    </source>
</evidence>
<proteinExistence type="predicted"/>
<accession>A0A061D9F8</accession>
<evidence type="ECO:0000313" key="4">
    <source>
        <dbReference type="Proteomes" id="UP000033188"/>
    </source>
</evidence>
<feature type="transmembrane region" description="Helical" evidence="2">
    <location>
        <begin position="73"/>
        <end position="91"/>
    </location>
</feature>
<evidence type="ECO:0000256" key="2">
    <source>
        <dbReference type="SAM" id="Phobius"/>
    </source>
</evidence>
<name>A0A061D9F8_BABBI</name>
<sequence>MGWRLQRLRGVEGEREDGERGSVGSAKCIECVMFCMIRLKSKECPPSGCDTQCRGRENTCECQPTTDSSTAPYIIAAVALIILVICVMIYFRVRPFHRVRYLLRS</sequence>
<dbReference type="VEuPathDB" id="PiroplasmaDB:BBBOND_0310860"/>
<dbReference type="AlphaFoldDB" id="A0A061D9F8"/>
<organism evidence="3 4">
    <name type="scientific">Babesia bigemina</name>
    <dbReference type="NCBI Taxonomy" id="5866"/>
    <lineage>
        <taxon>Eukaryota</taxon>
        <taxon>Sar</taxon>
        <taxon>Alveolata</taxon>
        <taxon>Apicomplexa</taxon>
        <taxon>Aconoidasida</taxon>
        <taxon>Piroplasmida</taxon>
        <taxon>Babesiidae</taxon>
        <taxon>Babesia</taxon>
    </lineage>
</organism>
<keyword evidence="2" id="KW-0472">Membrane</keyword>
<dbReference type="KEGG" id="bbig:BBBOND_0310860"/>